<evidence type="ECO:0000259" key="5">
    <source>
        <dbReference type="PROSITE" id="PS50039"/>
    </source>
</evidence>
<feature type="region of interest" description="Disordered" evidence="4">
    <location>
        <begin position="213"/>
        <end position="247"/>
    </location>
</feature>
<comment type="caution">
    <text evidence="6">The sequence shown here is derived from an EMBL/GenBank/DDBJ whole genome shotgun (WGS) entry which is preliminary data.</text>
</comment>
<gene>
    <name evidence="6" type="ORF">E3P90_01965</name>
</gene>
<name>A0A4T0I2W0_WALIC</name>
<dbReference type="PRINTS" id="PR00053">
    <property type="entry name" value="FORKHEAD"/>
</dbReference>
<evidence type="ECO:0000256" key="3">
    <source>
        <dbReference type="PROSITE-ProRule" id="PRU00089"/>
    </source>
</evidence>
<keyword evidence="1 3" id="KW-0238">DNA-binding</keyword>
<dbReference type="AlphaFoldDB" id="A0A4T0I2W0"/>
<dbReference type="InterPro" id="IPR001766">
    <property type="entry name" value="Fork_head_dom"/>
</dbReference>
<dbReference type="InterPro" id="IPR050211">
    <property type="entry name" value="FOX_domain-containing"/>
</dbReference>
<dbReference type="InterPro" id="IPR036390">
    <property type="entry name" value="WH_DNA-bd_sf"/>
</dbReference>
<sequence>MFSDYIANPTQTTPNTQAQSQFDDIWKTEAEITACDLLLSSSIMQDNWLEYFSCDLDYENNLHSIPSCSASSSSSAISTNQLYCHNTPTTPSLVPSSPISPVAPAYSPPQPEDCFEESNTYCMSQTSPSSPFYGDVNDSPYSFKLTASPVLDQPKINLPHYASLSEQNDVAENVDDETELEDSKDQDFSQPASPTPVCNAHIQIPPRLTLLASSSASDGSQSQLQSKPHTASPTSPPSPPLTTPVKPAHMNQVSQEDFDANPAIVLSEYPDSEKPSTTYAQILTDAIKRAPKRKLLLDQIYDIFISKYKSYKSQRDSKGWQNSVRHNLSLYACFYQQDRLDGEKGRGKYWLVDESITSVTESNRSRKPKAKLDKLFARTGEKRSARSAKTKASKKAKHVEEYESEDDHQVEDLPKASRTKREIPSHSGIIVRKEIWSEDENEEY</sequence>
<organism evidence="6 7">
    <name type="scientific">Wallemia ichthyophaga</name>
    <dbReference type="NCBI Taxonomy" id="245174"/>
    <lineage>
        <taxon>Eukaryota</taxon>
        <taxon>Fungi</taxon>
        <taxon>Dikarya</taxon>
        <taxon>Basidiomycota</taxon>
        <taxon>Wallemiomycotina</taxon>
        <taxon>Wallemiomycetes</taxon>
        <taxon>Wallemiales</taxon>
        <taxon>Wallemiaceae</taxon>
        <taxon>Wallemia</taxon>
    </lineage>
</organism>
<evidence type="ECO:0000256" key="1">
    <source>
        <dbReference type="ARBA" id="ARBA00023125"/>
    </source>
</evidence>
<dbReference type="Proteomes" id="UP000306954">
    <property type="component" value="Unassembled WGS sequence"/>
</dbReference>
<keyword evidence="2 3" id="KW-0539">Nucleus</keyword>
<accession>A0A4T0I2W0</accession>
<dbReference type="GO" id="GO:0000981">
    <property type="term" value="F:DNA-binding transcription factor activity, RNA polymerase II-specific"/>
    <property type="evidence" value="ECO:0007669"/>
    <property type="project" value="TreeGrafter"/>
</dbReference>
<proteinExistence type="predicted"/>
<feature type="compositionally biased region" description="Low complexity" evidence="4">
    <location>
        <begin position="213"/>
        <end position="233"/>
    </location>
</feature>
<dbReference type="GO" id="GO:0000978">
    <property type="term" value="F:RNA polymerase II cis-regulatory region sequence-specific DNA binding"/>
    <property type="evidence" value="ECO:0007669"/>
    <property type="project" value="TreeGrafter"/>
</dbReference>
<feature type="domain" description="Fork-head" evidence="5">
    <location>
        <begin position="274"/>
        <end position="370"/>
    </location>
</feature>
<evidence type="ECO:0000256" key="2">
    <source>
        <dbReference type="ARBA" id="ARBA00023242"/>
    </source>
</evidence>
<feature type="compositionally biased region" description="Basic and acidic residues" evidence="4">
    <location>
        <begin position="410"/>
        <end position="424"/>
    </location>
</feature>
<dbReference type="PROSITE" id="PS00658">
    <property type="entry name" value="FORK_HEAD_2"/>
    <property type="match status" value="1"/>
</dbReference>
<evidence type="ECO:0000313" key="6">
    <source>
        <dbReference type="EMBL" id="TIB12595.1"/>
    </source>
</evidence>
<dbReference type="Pfam" id="PF00250">
    <property type="entry name" value="Forkhead"/>
    <property type="match status" value="1"/>
</dbReference>
<dbReference type="EMBL" id="SPOF01000018">
    <property type="protein sequence ID" value="TIB12595.1"/>
    <property type="molecule type" value="Genomic_DNA"/>
</dbReference>
<feature type="DNA-binding region" description="Fork-head" evidence="3">
    <location>
        <begin position="274"/>
        <end position="370"/>
    </location>
</feature>
<evidence type="ECO:0000313" key="7">
    <source>
        <dbReference type="Proteomes" id="UP000306954"/>
    </source>
</evidence>
<dbReference type="Gene3D" id="1.10.10.10">
    <property type="entry name" value="Winged helix-like DNA-binding domain superfamily/Winged helix DNA-binding domain"/>
    <property type="match status" value="1"/>
</dbReference>
<dbReference type="CDD" id="cd00059">
    <property type="entry name" value="FH_FOX"/>
    <property type="match status" value="1"/>
</dbReference>
<dbReference type="InterPro" id="IPR030456">
    <property type="entry name" value="TF_fork_head_CS_2"/>
</dbReference>
<feature type="compositionally biased region" description="Basic residues" evidence="4">
    <location>
        <begin position="385"/>
        <end position="397"/>
    </location>
</feature>
<dbReference type="PANTHER" id="PTHR11829:SF343">
    <property type="entry name" value="FORK-HEAD DOMAIN-CONTAINING PROTEIN"/>
    <property type="match status" value="1"/>
</dbReference>
<reference evidence="6 7" key="1">
    <citation type="submission" date="2019-03" db="EMBL/GenBank/DDBJ databases">
        <title>Sequencing 23 genomes of Wallemia ichthyophaga.</title>
        <authorList>
            <person name="Gostincar C."/>
        </authorList>
    </citation>
    <scope>NUCLEOTIDE SEQUENCE [LARGE SCALE GENOMIC DNA]</scope>
    <source>
        <strain evidence="6 7">EXF-8621</strain>
    </source>
</reference>
<dbReference type="PROSITE" id="PS50039">
    <property type="entry name" value="FORK_HEAD_3"/>
    <property type="match status" value="1"/>
</dbReference>
<dbReference type="GO" id="GO:0030154">
    <property type="term" value="P:cell differentiation"/>
    <property type="evidence" value="ECO:0007669"/>
    <property type="project" value="TreeGrafter"/>
</dbReference>
<dbReference type="SMART" id="SM00339">
    <property type="entry name" value="FH"/>
    <property type="match status" value="1"/>
</dbReference>
<dbReference type="PANTHER" id="PTHR11829">
    <property type="entry name" value="FORKHEAD BOX PROTEIN"/>
    <property type="match status" value="1"/>
</dbReference>
<dbReference type="InterPro" id="IPR036388">
    <property type="entry name" value="WH-like_DNA-bd_sf"/>
</dbReference>
<evidence type="ECO:0000256" key="4">
    <source>
        <dbReference type="SAM" id="MobiDB-lite"/>
    </source>
</evidence>
<feature type="region of interest" description="Disordered" evidence="4">
    <location>
        <begin position="160"/>
        <end position="200"/>
    </location>
</feature>
<dbReference type="GO" id="GO:0005634">
    <property type="term" value="C:nucleus"/>
    <property type="evidence" value="ECO:0007669"/>
    <property type="project" value="UniProtKB-SubCell"/>
</dbReference>
<dbReference type="SUPFAM" id="SSF46785">
    <property type="entry name" value="Winged helix' DNA-binding domain"/>
    <property type="match status" value="1"/>
</dbReference>
<protein>
    <recommendedName>
        <fullName evidence="5">Fork-head domain-containing protein</fullName>
    </recommendedName>
</protein>
<comment type="subcellular location">
    <subcellularLocation>
        <location evidence="3">Nucleus</location>
    </subcellularLocation>
</comment>
<feature type="region of interest" description="Disordered" evidence="4">
    <location>
        <begin position="378"/>
        <end position="424"/>
    </location>
</feature>
<dbReference type="GO" id="GO:0009653">
    <property type="term" value="P:anatomical structure morphogenesis"/>
    <property type="evidence" value="ECO:0007669"/>
    <property type="project" value="TreeGrafter"/>
</dbReference>